<dbReference type="STRING" id="1798705.A2563_02310"/>
<evidence type="ECO:0000259" key="4">
    <source>
        <dbReference type="Pfam" id="PF08241"/>
    </source>
</evidence>
<keyword evidence="2" id="KW-0489">Methyltransferase</keyword>
<evidence type="ECO:0000256" key="2">
    <source>
        <dbReference type="ARBA" id="ARBA00022603"/>
    </source>
</evidence>
<dbReference type="GO" id="GO:0032259">
    <property type="term" value="P:methylation"/>
    <property type="evidence" value="ECO:0007669"/>
    <property type="project" value="UniProtKB-KW"/>
</dbReference>
<proteinExistence type="inferred from homology"/>
<dbReference type="AlphaFoldDB" id="A0A1F6PBC5"/>
<dbReference type="InterPro" id="IPR051052">
    <property type="entry name" value="Diverse_substrate_MTase"/>
</dbReference>
<organism evidence="5 6">
    <name type="scientific">Candidatus Magasanikbacteria bacterium RIFOXYD1_FULL_40_23</name>
    <dbReference type="NCBI Taxonomy" id="1798705"/>
    <lineage>
        <taxon>Bacteria</taxon>
        <taxon>Candidatus Magasanikiibacteriota</taxon>
    </lineage>
</organism>
<evidence type="ECO:0000313" key="6">
    <source>
        <dbReference type="Proteomes" id="UP000176634"/>
    </source>
</evidence>
<evidence type="ECO:0000256" key="3">
    <source>
        <dbReference type="ARBA" id="ARBA00022679"/>
    </source>
</evidence>
<comment type="similarity">
    <text evidence="1">Belongs to the methyltransferase superfamily.</text>
</comment>
<dbReference type="SUPFAM" id="SSF53335">
    <property type="entry name" value="S-adenosyl-L-methionine-dependent methyltransferases"/>
    <property type="match status" value="1"/>
</dbReference>
<dbReference type="EMBL" id="MFRA01000001">
    <property type="protein sequence ID" value="OGH93418.1"/>
    <property type="molecule type" value="Genomic_DNA"/>
</dbReference>
<accession>A0A1F6PBC5</accession>
<keyword evidence="3" id="KW-0808">Transferase</keyword>
<dbReference type="GO" id="GO:0008757">
    <property type="term" value="F:S-adenosylmethionine-dependent methyltransferase activity"/>
    <property type="evidence" value="ECO:0007669"/>
    <property type="project" value="InterPro"/>
</dbReference>
<evidence type="ECO:0000256" key="1">
    <source>
        <dbReference type="ARBA" id="ARBA00008361"/>
    </source>
</evidence>
<dbReference type="InterPro" id="IPR029063">
    <property type="entry name" value="SAM-dependent_MTases_sf"/>
</dbReference>
<dbReference type="Gene3D" id="3.40.50.150">
    <property type="entry name" value="Vaccinia Virus protein VP39"/>
    <property type="match status" value="1"/>
</dbReference>
<dbReference type="CDD" id="cd02440">
    <property type="entry name" value="AdoMet_MTases"/>
    <property type="match status" value="1"/>
</dbReference>
<reference evidence="5 6" key="1">
    <citation type="journal article" date="2016" name="Nat. Commun.">
        <title>Thousands of microbial genomes shed light on interconnected biogeochemical processes in an aquifer system.</title>
        <authorList>
            <person name="Anantharaman K."/>
            <person name="Brown C.T."/>
            <person name="Hug L.A."/>
            <person name="Sharon I."/>
            <person name="Castelle C.J."/>
            <person name="Probst A.J."/>
            <person name="Thomas B.C."/>
            <person name="Singh A."/>
            <person name="Wilkins M.J."/>
            <person name="Karaoz U."/>
            <person name="Brodie E.L."/>
            <person name="Williams K.H."/>
            <person name="Hubbard S.S."/>
            <person name="Banfield J.F."/>
        </authorList>
    </citation>
    <scope>NUCLEOTIDE SEQUENCE [LARGE SCALE GENOMIC DNA]</scope>
</reference>
<dbReference type="Pfam" id="PF08241">
    <property type="entry name" value="Methyltransf_11"/>
    <property type="match status" value="1"/>
</dbReference>
<dbReference type="PANTHER" id="PTHR44942:SF4">
    <property type="entry name" value="METHYLTRANSFERASE TYPE 11 DOMAIN-CONTAINING PROTEIN"/>
    <property type="match status" value="1"/>
</dbReference>
<dbReference type="InterPro" id="IPR013216">
    <property type="entry name" value="Methyltransf_11"/>
</dbReference>
<dbReference type="Proteomes" id="UP000176634">
    <property type="component" value="Unassembled WGS sequence"/>
</dbReference>
<protein>
    <recommendedName>
        <fullName evidence="4">Methyltransferase type 11 domain-containing protein</fullName>
    </recommendedName>
</protein>
<comment type="caution">
    <text evidence="5">The sequence shown here is derived from an EMBL/GenBank/DDBJ whole genome shotgun (WGS) entry which is preliminary data.</text>
</comment>
<dbReference type="PANTHER" id="PTHR44942">
    <property type="entry name" value="METHYLTRANSF_11 DOMAIN-CONTAINING PROTEIN"/>
    <property type="match status" value="1"/>
</dbReference>
<gene>
    <name evidence="5" type="ORF">A2563_02310</name>
</gene>
<name>A0A1F6PBC5_9BACT</name>
<evidence type="ECO:0000313" key="5">
    <source>
        <dbReference type="EMBL" id="OGH93418.1"/>
    </source>
</evidence>
<feature type="domain" description="Methyltransferase type 11" evidence="4">
    <location>
        <begin position="47"/>
        <end position="139"/>
    </location>
</feature>
<sequence>MKKSTSWGKVASWYDSMLEKDDDSFQSRVILPNLMRSMNLDKNQVVLDLACGQGFFSRVMAKSGAKVIASDISSELISLAKKHATPGVEYYVSPADNIQFCADKSVDSILVVLALQNIQNVDEVLKECARALKEKGSLFLVLNHPAFRAPKVSSWGWDEKEWAQYRRMDEYLSESKIEIDMNPGKRNSEKTISFHRSLQWYFKMFRKNGFGVAKCEEWISHREPTKGPRFAAEDKARKEFPLFLFLECKLF</sequence>